<dbReference type="Gene3D" id="1.20.5.170">
    <property type="match status" value="1"/>
</dbReference>
<dbReference type="InterPro" id="IPR010760">
    <property type="entry name" value="DNA-repair_Swi5"/>
</dbReference>
<dbReference type="AlphaFoldDB" id="A0A367XPW0"/>
<organism evidence="5 6">
    <name type="scientific">Candida viswanathii</name>
    <dbReference type="NCBI Taxonomy" id="5486"/>
    <lineage>
        <taxon>Eukaryota</taxon>
        <taxon>Fungi</taxon>
        <taxon>Dikarya</taxon>
        <taxon>Ascomycota</taxon>
        <taxon>Saccharomycotina</taxon>
        <taxon>Pichiomycetes</taxon>
        <taxon>Debaryomycetaceae</taxon>
        <taxon>Candida/Lodderomyces clade</taxon>
        <taxon>Candida</taxon>
    </lineage>
</organism>
<accession>A0A367XPW0</accession>
<sequence length="210" mass="23013">MSTNEPPPPQPAHASTTDCVLETAASTKNTLEIISHSTASPQPTSPPIAPPPQQQHQLQPSTATTTTTTATTTIPSSSPSSSSSPTADISAMTDEQRILFKEKSLNEIKQQCSTLIHELEGNNNPELIIKKHIRQLNKYNELKDLALQLISLIANQRKVKILDILNEMNLEIDNDDNDDTTTTTTTTTNKSNNDDDNETKNKQNSDEIVK</sequence>
<feature type="compositionally biased region" description="Basic and acidic residues" evidence="4">
    <location>
        <begin position="198"/>
        <end position="210"/>
    </location>
</feature>
<reference evidence="5 6" key="1">
    <citation type="submission" date="2018-06" db="EMBL/GenBank/DDBJ databases">
        <title>Whole genome sequencing of Candida tropicalis (genome annotated by CSBL at Korea University).</title>
        <authorList>
            <person name="Ahn J."/>
        </authorList>
    </citation>
    <scope>NUCLEOTIDE SEQUENCE [LARGE SCALE GENOMIC DNA]</scope>
    <source>
        <strain evidence="5 6">ATCC 20962</strain>
    </source>
</reference>
<comment type="caution">
    <text evidence="5">The sequence shown here is derived from an EMBL/GenBank/DDBJ whole genome shotgun (WGS) entry which is preliminary data.</text>
</comment>
<dbReference type="GO" id="GO:0032798">
    <property type="term" value="C:Swi5-Sfr1 complex"/>
    <property type="evidence" value="ECO:0007669"/>
    <property type="project" value="TreeGrafter"/>
</dbReference>
<evidence type="ECO:0000313" key="5">
    <source>
        <dbReference type="EMBL" id="RCK55657.1"/>
    </source>
</evidence>
<evidence type="ECO:0000256" key="1">
    <source>
        <dbReference type="ARBA" id="ARBA00008060"/>
    </source>
</evidence>
<feature type="compositionally biased region" description="Polar residues" evidence="4">
    <location>
        <begin position="26"/>
        <end position="36"/>
    </location>
</feature>
<dbReference type="GO" id="GO:0000709">
    <property type="term" value="P:meiotic joint molecule formation"/>
    <property type="evidence" value="ECO:0007669"/>
    <property type="project" value="TreeGrafter"/>
</dbReference>
<dbReference type="Pfam" id="PF07061">
    <property type="entry name" value="Swi5"/>
    <property type="match status" value="1"/>
</dbReference>
<feature type="compositionally biased region" description="Low complexity" evidence="4">
    <location>
        <begin position="180"/>
        <end position="191"/>
    </location>
</feature>
<comment type="similarity">
    <text evidence="1">Belongs to the SWI5/SAE3 family.</text>
</comment>
<dbReference type="GO" id="GO:0034974">
    <property type="term" value="C:Swi5-Swi2 complex"/>
    <property type="evidence" value="ECO:0007669"/>
    <property type="project" value="TreeGrafter"/>
</dbReference>
<evidence type="ECO:0000256" key="3">
    <source>
        <dbReference type="ARBA" id="ARBA00023204"/>
    </source>
</evidence>
<keyword evidence="2" id="KW-0227">DNA damage</keyword>
<protein>
    <submittedName>
        <fullName evidence="5">Uncharacterized protein</fullName>
    </submittedName>
</protein>
<dbReference type="GO" id="GO:0010772">
    <property type="term" value="P:meiotic DNA recombinase assembly involved in reciprocal meiotic recombination"/>
    <property type="evidence" value="ECO:0007669"/>
    <property type="project" value="TreeGrafter"/>
</dbReference>
<dbReference type="EMBL" id="QLNQ01000029">
    <property type="protein sequence ID" value="RCK55657.1"/>
    <property type="molecule type" value="Genomic_DNA"/>
</dbReference>
<feature type="region of interest" description="Disordered" evidence="4">
    <location>
        <begin position="172"/>
        <end position="210"/>
    </location>
</feature>
<gene>
    <name evidence="5" type="ORF">Cantr_05586</name>
</gene>
<feature type="region of interest" description="Disordered" evidence="4">
    <location>
        <begin position="26"/>
        <end position="90"/>
    </location>
</feature>
<name>A0A367XPW0_9ASCO</name>
<evidence type="ECO:0000256" key="2">
    <source>
        <dbReference type="ARBA" id="ARBA00022763"/>
    </source>
</evidence>
<evidence type="ECO:0000256" key="4">
    <source>
        <dbReference type="SAM" id="MobiDB-lite"/>
    </source>
</evidence>
<dbReference type="OrthoDB" id="255837at2759"/>
<dbReference type="PANTHER" id="PTHR28529:SF2">
    <property type="entry name" value="DNA REPAIR PROTEIN SWI5 HOMOLOG"/>
    <property type="match status" value="1"/>
</dbReference>
<dbReference type="PANTHER" id="PTHR28529">
    <property type="entry name" value="DNA REPAIR PROTEIN SWI5 HOMOLOG"/>
    <property type="match status" value="1"/>
</dbReference>
<keyword evidence="6" id="KW-1185">Reference proteome</keyword>
<keyword evidence="3" id="KW-0234">DNA repair</keyword>
<feature type="compositionally biased region" description="Pro residues" evidence="4">
    <location>
        <begin position="43"/>
        <end position="53"/>
    </location>
</feature>
<evidence type="ECO:0000313" key="6">
    <source>
        <dbReference type="Proteomes" id="UP000253472"/>
    </source>
</evidence>
<feature type="compositionally biased region" description="Low complexity" evidence="4">
    <location>
        <begin position="54"/>
        <end position="90"/>
    </location>
</feature>
<dbReference type="Proteomes" id="UP000253472">
    <property type="component" value="Unassembled WGS sequence"/>
</dbReference>
<proteinExistence type="inferred from homology"/>
<dbReference type="STRING" id="5486.A0A367XPW0"/>